<name>A0A410PSZ6_9FIRM</name>
<keyword evidence="2 3" id="KW-0378">Hydrolase</keyword>
<evidence type="ECO:0000313" key="5">
    <source>
        <dbReference type="Proteomes" id="UP000287601"/>
    </source>
</evidence>
<comment type="function">
    <text evidence="3">Probably deamidates glutamine residues to glutamate on methyl-accepting chemotaxis receptors (MCPs), playing an important role in chemotaxis.</text>
</comment>
<dbReference type="GO" id="GO:0006935">
    <property type="term" value="P:chemotaxis"/>
    <property type="evidence" value="ECO:0007669"/>
    <property type="project" value="UniProtKB-UniRule"/>
</dbReference>
<dbReference type="SUPFAM" id="SSF64438">
    <property type="entry name" value="CNF1/YfiH-like putative cysteine hydrolases"/>
    <property type="match status" value="1"/>
</dbReference>
<keyword evidence="5" id="KW-1185">Reference proteome</keyword>
<evidence type="ECO:0000256" key="3">
    <source>
        <dbReference type="HAMAP-Rule" id="MF_01440"/>
    </source>
</evidence>
<dbReference type="InterPro" id="IPR005659">
    <property type="entry name" value="Chemorcpt_Glu_NH3ase_CheD"/>
</dbReference>
<dbReference type="PANTHER" id="PTHR35147">
    <property type="entry name" value="CHEMORECEPTOR GLUTAMINE DEAMIDASE CHED-RELATED"/>
    <property type="match status" value="1"/>
</dbReference>
<dbReference type="InterPro" id="IPR038592">
    <property type="entry name" value="CheD-like_sf"/>
</dbReference>
<dbReference type="CDD" id="cd16352">
    <property type="entry name" value="CheD"/>
    <property type="match status" value="1"/>
</dbReference>
<dbReference type="PANTHER" id="PTHR35147:SF1">
    <property type="entry name" value="CHEMORECEPTOR GLUTAMINE DEAMIDASE CHED-RELATED"/>
    <property type="match status" value="1"/>
</dbReference>
<dbReference type="Gene3D" id="3.30.1330.200">
    <property type="match status" value="1"/>
</dbReference>
<evidence type="ECO:0000256" key="2">
    <source>
        <dbReference type="ARBA" id="ARBA00022801"/>
    </source>
</evidence>
<keyword evidence="1 3" id="KW-0145">Chemotaxis</keyword>
<protein>
    <recommendedName>
        <fullName evidence="3">Probable chemoreceptor glutamine deamidase CheD</fullName>
        <ecNumber evidence="3">3.5.1.44</ecNumber>
    </recommendedName>
</protein>
<dbReference type="InterPro" id="IPR011324">
    <property type="entry name" value="Cytotoxic_necrot_fac-like_cat"/>
</dbReference>
<sequence length="161" mass="16910">MSSMATVGIAEMGVVKGEDQLITYALGSCIGVCIHDKNLKIAGMVHIMLPAAPADGSGKAICRYADSGIPALIKKMESLGAVRRNMTAKIAGGAKMFDIPGDSVVGNIGDRNIEAVKKTLAELRIPIIGQDVGFDYARTMSFSAEDGMVTIKAFSKGISTW</sequence>
<accession>A0A410PSZ6</accession>
<evidence type="ECO:0000256" key="1">
    <source>
        <dbReference type="ARBA" id="ARBA00022500"/>
    </source>
</evidence>
<organism evidence="4 5">
    <name type="scientific">Aminipila luticellarii</name>
    <dbReference type="NCBI Taxonomy" id="2507160"/>
    <lineage>
        <taxon>Bacteria</taxon>
        <taxon>Bacillati</taxon>
        <taxon>Bacillota</taxon>
        <taxon>Clostridia</taxon>
        <taxon>Peptostreptococcales</taxon>
        <taxon>Anaerovoracaceae</taxon>
        <taxon>Aminipila</taxon>
    </lineage>
</organism>
<dbReference type="Pfam" id="PF03975">
    <property type="entry name" value="CheD"/>
    <property type="match status" value="1"/>
</dbReference>
<gene>
    <name evidence="3" type="primary">cheD</name>
    <name evidence="4" type="ORF">EQM06_01660</name>
</gene>
<dbReference type="RefSeq" id="WP_128744689.1">
    <property type="nucleotide sequence ID" value="NZ_CP035281.1"/>
</dbReference>
<dbReference type="HAMAP" id="MF_01440">
    <property type="entry name" value="CheD"/>
    <property type="match status" value="1"/>
</dbReference>
<dbReference type="EC" id="3.5.1.44" evidence="3"/>
<evidence type="ECO:0000313" key="4">
    <source>
        <dbReference type="EMBL" id="QAT42035.1"/>
    </source>
</evidence>
<comment type="catalytic activity">
    <reaction evidence="3">
        <text>L-glutaminyl-[protein] + H2O = L-glutamyl-[protein] + NH4(+)</text>
        <dbReference type="Rhea" id="RHEA:16441"/>
        <dbReference type="Rhea" id="RHEA-COMP:10207"/>
        <dbReference type="Rhea" id="RHEA-COMP:10208"/>
        <dbReference type="ChEBI" id="CHEBI:15377"/>
        <dbReference type="ChEBI" id="CHEBI:28938"/>
        <dbReference type="ChEBI" id="CHEBI:29973"/>
        <dbReference type="ChEBI" id="CHEBI:30011"/>
        <dbReference type="EC" id="3.5.1.44"/>
    </reaction>
</comment>
<dbReference type="GO" id="GO:0050568">
    <property type="term" value="F:protein-glutamine glutaminase activity"/>
    <property type="evidence" value="ECO:0007669"/>
    <property type="project" value="UniProtKB-UniRule"/>
</dbReference>
<dbReference type="EMBL" id="CP035281">
    <property type="protein sequence ID" value="QAT42035.1"/>
    <property type="molecule type" value="Genomic_DNA"/>
</dbReference>
<proteinExistence type="inferred from homology"/>
<dbReference type="KEGG" id="amij:EQM06_01660"/>
<comment type="similarity">
    <text evidence="3">Belongs to the CheD family.</text>
</comment>
<dbReference type="AlphaFoldDB" id="A0A410PSZ6"/>
<dbReference type="Proteomes" id="UP000287601">
    <property type="component" value="Chromosome"/>
</dbReference>
<reference evidence="4 5" key="1">
    <citation type="submission" date="2019-01" db="EMBL/GenBank/DDBJ databases">
        <title>Draft genomes of a novel of Aminipila strains.</title>
        <authorList>
            <person name="Ma S."/>
        </authorList>
    </citation>
    <scope>NUCLEOTIDE SEQUENCE [LARGE SCALE GENOMIC DNA]</scope>
    <source>
        <strain evidence="5">JN-39</strain>
    </source>
</reference>
<dbReference type="OrthoDB" id="9807202at2"/>